<keyword evidence="1" id="KW-1133">Transmembrane helix</keyword>
<dbReference type="EMBL" id="QUAH01000005">
    <property type="protein sequence ID" value="RFT16006.1"/>
    <property type="molecule type" value="Genomic_DNA"/>
</dbReference>
<evidence type="ECO:0000259" key="3">
    <source>
        <dbReference type="Pfam" id="PF20990"/>
    </source>
</evidence>
<dbReference type="InterPro" id="IPR018702">
    <property type="entry name" value="DUF2207"/>
</dbReference>
<accession>A0A3E2BN23</accession>
<feature type="domain" description="DUF2207" evidence="2">
    <location>
        <begin position="36"/>
        <end position="213"/>
    </location>
</feature>
<evidence type="ECO:0000256" key="1">
    <source>
        <dbReference type="SAM" id="Phobius"/>
    </source>
</evidence>
<evidence type="ECO:0000313" key="5">
    <source>
        <dbReference type="Proteomes" id="UP000257323"/>
    </source>
</evidence>
<feature type="transmembrane region" description="Helical" evidence="1">
    <location>
        <begin position="449"/>
        <end position="473"/>
    </location>
</feature>
<evidence type="ECO:0008006" key="6">
    <source>
        <dbReference type="Google" id="ProtNLM"/>
    </source>
</evidence>
<sequence>MNRVYRPYLPLLFLFLLLAWPLAGLKAQNKNYYFPDLRADLYVQKDGSFIVDEFLTFEFQGQFSWASLWIPLRARQNSSLEVMVQDFRVRDEQGQDLPLETSAGGGRFQARWRFSARNERRTFNIHYRIINGIFNYPEISELYWQIIGSEVDRPTARAVVTVHLPEPVASREQLLIYGHGPLSGRSEILDLQTLRFEASNIASRQFMEIRVVWPAGLVAGVKATGYTLETIKEEEARFVEETIARVRQAQDREARRVEFLKKLGLAWVIWQILGPILWLVIYFHFWKRVGRDYRFDDIPEYFRELPSDLPPALVQVLRREGEKPLPVAFTATIFDLATRGYLAIEDKKMEKKTLLGSKTNELTIFELKKNYREDNSLRSWEKSVLDVVFDRAGELGQPGSRVSLDELVSYLKKHPVEYQVWFREWQKEIQQEGRKLGFVEPESRRLSQIVMIISLIVASLTFSPVMFIMTLVLGPKLKRRRRDWARENELWKALDRFLDDFSEFKEIPAEAYRLWDKYLVFGILFGNARKLVKMLPRVLEGEQAVSPAWVVGAYGAAGISHQVEAISATISSIERAATAISQASAHAAHYSSGSGGGFSGGGGGGGGGGGVSAG</sequence>
<dbReference type="InterPro" id="IPR048389">
    <property type="entry name" value="YciQ-like_C"/>
</dbReference>
<proteinExistence type="predicted"/>
<gene>
    <name evidence="4" type="ORF">OP8BY_2012</name>
</gene>
<dbReference type="AlphaFoldDB" id="A0A3E2BN23"/>
<evidence type="ECO:0000259" key="2">
    <source>
        <dbReference type="Pfam" id="PF09972"/>
    </source>
</evidence>
<keyword evidence="1" id="KW-0812">Transmembrane</keyword>
<feature type="domain" description="Predicted membrane protein YciQ-like C-terminal" evidence="3">
    <location>
        <begin position="299"/>
        <end position="533"/>
    </location>
</feature>
<dbReference type="Proteomes" id="UP000257323">
    <property type="component" value="Unassembled WGS sequence"/>
</dbReference>
<keyword evidence="1" id="KW-0472">Membrane</keyword>
<comment type="caution">
    <text evidence="4">The sequence shown here is derived from an EMBL/GenBank/DDBJ whole genome shotgun (WGS) entry which is preliminary data.</text>
</comment>
<feature type="transmembrane region" description="Helical" evidence="1">
    <location>
        <begin position="265"/>
        <end position="285"/>
    </location>
</feature>
<reference evidence="4 5" key="1">
    <citation type="submission" date="2018-08" db="EMBL/GenBank/DDBJ databases">
        <title>Genome analysis of the thermophilic bacterium of the candidate phylum Aminicenantes from deep subsurface aquifer revealed its physiology and ecological role.</title>
        <authorList>
            <person name="Kadnikov V.V."/>
            <person name="Mardanov A.V."/>
            <person name="Beletsky A.V."/>
            <person name="Karnachuk O.V."/>
            <person name="Ravin N.V."/>
        </authorList>
    </citation>
    <scope>NUCLEOTIDE SEQUENCE [LARGE SCALE GENOMIC DNA]</scope>
    <source>
        <strain evidence="4">BY38</strain>
    </source>
</reference>
<protein>
    <recommendedName>
        <fullName evidence="6">DUF2207 domain-containing protein</fullName>
    </recommendedName>
</protein>
<dbReference type="Pfam" id="PF09972">
    <property type="entry name" value="DUF2207"/>
    <property type="match status" value="1"/>
</dbReference>
<name>A0A3E2BN23_9BACT</name>
<dbReference type="Pfam" id="PF20990">
    <property type="entry name" value="DUF2207_C"/>
    <property type="match status" value="1"/>
</dbReference>
<evidence type="ECO:0000313" key="4">
    <source>
        <dbReference type="EMBL" id="RFT16006.1"/>
    </source>
</evidence>
<organism evidence="4 5">
    <name type="scientific">Candidatus Saccharicenans subterraneus</name>
    <dbReference type="NCBI Taxonomy" id="2508984"/>
    <lineage>
        <taxon>Bacteria</taxon>
        <taxon>Candidatus Aminicenantota</taxon>
        <taxon>Candidatus Aminicenantia</taxon>
        <taxon>Candidatus Aminicenantales</taxon>
        <taxon>Candidatus Saccharicenantaceae</taxon>
        <taxon>Candidatus Saccharicenans</taxon>
    </lineage>
</organism>